<gene>
    <name evidence="2" type="ORF">K435DRAFT_875909</name>
</gene>
<feature type="region of interest" description="Disordered" evidence="1">
    <location>
        <begin position="72"/>
        <end position="101"/>
    </location>
</feature>
<organism evidence="2 3">
    <name type="scientific">Dendrothele bispora (strain CBS 962.96)</name>
    <dbReference type="NCBI Taxonomy" id="1314807"/>
    <lineage>
        <taxon>Eukaryota</taxon>
        <taxon>Fungi</taxon>
        <taxon>Dikarya</taxon>
        <taxon>Basidiomycota</taxon>
        <taxon>Agaricomycotina</taxon>
        <taxon>Agaricomycetes</taxon>
        <taxon>Agaricomycetidae</taxon>
        <taxon>Agaricales</taxon>
        <taxon>Agaricales incertae sedis</taxon>
        <taxon>Dendrothele</taxon>
    </lineage>
</organism>
<keyword evidence="3" id="KW-1185">Reference proteome</keyword>
<name>A0A4V4HBE5_DENBC</name>
<evidence type="ECO:0000313" key="2">
    <source>
        <dbReference type="EMBL" id="THU79085.1"/>
    </source>
</evidence>
<evidence type="ECO:0000256" key="1">
    <source>
        <dbReference type="SAM" id="MobiDB-lite"/>
    </source>
</evidence>
<proteinExistence type="predicted"/>
<dbReference type="Proteomes" id="UP000297245">
    <property type="component" value="Unassembled WGS sequence"/>
</dbReference>
<sequence length="101" mass="11355">MGMDIPCTIDALDRTQSSVLSHHFPDLEDPVYSRIDVRKPRDVLTTPVFQGIVQDLLKRYLGSEDHVLRQSKWGRRKSGGSSKPDYAHSLAGNDRSSFKLG</sequence>
<accession>A0A4V4HBE5</accession>
<dbReference type="EMBL" id="ML180080">
    <property type="protein sequence ID" value="THU79085.1"/>
    <property type="molecule type" value="Genomic_DNA"/>
</dbReference>
<evidence type="ECO:0000313" key="3">
    <source>
        <dbReference type="Proteomes" id="UP000297245"/>
    </source>
</evidence>
<dbReference type="AlphaFoldDB" id="A0A4V4HBE5"/>
<protein>
    <submittedName>
        <fullName evidence="2">Uncharacterized protein</fullName>
    </submittedName>
</protein>
<reference evidence="2 3" key="1">
    <citation type="journal article" date="2019" name="Nat. Ecol. Evol.">
        <title>Megaphylogeny resolves global patterns of mushroom evolution.</title>
        <authorList>
            <person name="Varga T."/>
            <person name="Krizsan K."/>
            <person name="Foldi C."/>
            <person name="Dima B."/>
            <person name="Sanchez-Garcia M."/>
            <person name="Sanchez-Ramirez S."/>
            <person name="Szollosi G.J."/>
            <person name="Szarkandi J.G."/>
            <person name="Papp V."/>
            <person name="Albert L."/>
            <person name="Andreopoulos W."/>
            <person name="Angelini C."/>
            <person name="Antonin V."/>
            <person name="Barry K.W."/>
            <person name="Bougher N.L."/>
            <person name="Buchanan P."/>
            <person name="Buyck B."/>
            <person name="Bense V."/>
            <person name="Catcheside P."/>
            <person name="Chovatia M."/>
            <person name="Cooper J."/>
            <person name="Damon W."/>
            <person name="Desjardin D."/>
            <person name="Finy P."/>
            <person name="Geml J."/>
            <person name="Haridas S."/>
            <person name="Hughes K."/>
            <person name="Justo A."/>
            <person name="Karasinski D."/>
            <person name="Kautmanova I."/>
            <person name="Kiss B."/>
            <person name="Kocsube S."/>
            <person name="Kotiranta H."/>
            <person name="LaButti K.M."/>
            <person name="Lechner B.E."/>
            <person name="Liimatainen K."/>
            <person name="Lipzen A."/>
            <person name="Lukacs Z."/>
            <person name="Mihaltcheva S."/>
            <person name="Morgado L.N."/>
            <person name="Niskanen T."/>
            <person name="Noordeloos M.E."/>
            <person name="Ohm R.A."/>
            <person name="Ortiz-Santana B."/>
            <person name="Ovrebo C."/>
            <person name="Racz N."/>
            <person name="Riley R."/>
            <person name="Savchenko A."/>
            <person name="Shiryaev A."/>
            <person name="Soop K."/>
            <person name="Spirin V."/>
            <person name="Szebenyi C."/>
            <person name="Tomsovsky M."/>
            <person name="Tulloss R.E."/>
            <person name="Uehling J."/>
            <person name="Grigoriev I.V."/>
            <person name="Vagvolgyi C."/>
            <person name="Papp T."/>
            <person name="Martin F.M."/>
            <person name="Miettinen O."/>
            <person name="Hibbett D.S."/>
            <person name="Nagy L.G."/>
        </authorList>
    </citation>
    <scope>NUCLEOTIDE SEQUENCE [LARGE SCALE GENOMIC DNA]</scope>
    <source>
        <strain evidence="2 3">CBS 962.96</strain>
    </source>
</reference>